<keyword evidence="2" id="KW-1185">Reference proteome</keyword>
<evidence type="ECO:0000313" key="1">
    <source>
        <dbReference type="EMBL" id="UOB16574.1"/>
    </source>
</evidence>
<dbReference type="EMBL" id="CP094358">
    <property type="protein sequence ID" value="UOB16574.1"/>
    <property type="molecule type" value="Genomic_DNA"/>
</dbReference>
<dbReference type="Proteomes" id="UP000831290">
    <property type="component" value="Chromosome"/>
</dbReference>
<evidence type="ECO:0000313" key="2">
    <source>
        <dbReference type="Proteomes" id="UP000831290"/>
    </source>
</evidence>
<sequence length="75" mass="8716">MTKNEKILFDLLKEKGFNAKVVYYYPTFGYLYGGWIATVIGQDEDGHEFDCEYHLGNDFIEAKGQIENNEITKIE</sequence>
<dbReference type="RefSeq" id="WP_255841787.1">
    <property type="nucleotide sequence ID" value="NZ_CP094358.1"/>
</dbReference>
<accession>A0A9E6ZJ88</accession>
<gene>
    <name evidence="1" type="ORF">MQE35_12615</name>
</gene>
<dbReference type="KEGG" id="fbm:MQE35_12615"/>
<dbReference type="AlphaFoldDB" id="A0A9E6ZJ88"/>
<name>A0A9E6ZJ88_9FLAO</name>
<reference evidence="1" key="1">
    <citation type="submission" date="2022-03" db="EMBL/GenBank/DDBJ databases">
        <title>Description of Abyssus ytuae gen. nov., sp. nov., a novel member of the family Flavobacteriaceae isolated from the sediment of Mariana Trench.</title>
        <authorList>
            <person name="Zhang J."/>
            <person name="Xu X."/>
        </authorList>
    </citation>
    <scope>NUCLEOTIDE SEQUENCE</scope>
    <source>
        <strain evidence="1">MT3330</strain>
    </source>
</reference>
<proteinExistence type="predicted"/>
<protein>
    <submittedName>
        <fullName evidence="1">Uncharacterized protein</fullName>
    </submittedName>
</protein>
<organism evidence="1 2">
    <name type="scientific">Abyssalbus ytuae</name>
    <dbReference type="NCBI Taxonomy" id="2926907"/>
    <lineage>
        <taxon>Bacteria</taxon>
        <taxon>Pseudomonadati</taxon>
        <taxon>Bacteroidota</taxon>
        <taxon>Flavobacteriia</taxon>
        <taxon>Flavobacteriales</taxon>
        <taxon>Flavobacteriaceae</taxon>
        <taxon>Abyssalbus</taxon>
    </lineage>
</organism>